<protein>
    <submittedName>
        <fullName evidence="1">Uncharacterized protein</fullName>
    </submittedName>
</protein>
<dbReference type="PANTHER" id="PTHR31025:SF30">
    <property type="entry name" value="SI:DKEY-15H8.17"/>
    <property type="match status" value="1"/>
</dbReference>
<evidence type="ECO:0000313" key="2">
    <source>
        <dbReference type="Proteomes" id="UP000193380"/>
    </source>
</evidence>
<reference evidence="1" key="1">
    <citation type="journal article" date="2014" name="Nat. Commun.">
        <title>The rainbow trout genome provides novel insights into evolution after whole-genome duplication in vertebrates.</title>
        <authorList>
            <person name="Berthelot C."/>
            <person name="Brunet F."/>
            <person name="Chalopin D."/>
            <person name="Juanchich A."/>
            <person name="Bernard M."/>
            <person name="Noel B."/>
            <person name="Bento P."/>
            <person name="Da Silva C."/>
            <person name="Labadie K."/>
            <person name="Alberti A."/>
            <person name="Aury J.M."/>
            <person name="Louis A."/>
            <person name="Dehais P."/>
            <person name="Bardou P."/>
            <person name="Montfort J."/>
            <person name="Klopp C."/>
            <person name="Cabau C."/>
            <person name="Gaspin C."/>
            <person name="Thorgaard G.H."/>
            <person name="Boussaha M."/>
            <person name="Quillet E."/>
            <person name="Guyomard R."/>
            <person name="Galiana D."/>
            <person name="Bobe J."/>
            <person name="Volff J.N."/>
            <person name="Genet C."/>
            <person name="Wincker P."/>
            <person name="Jaillon O."/>
            <person name="Roest Crollius H."/>
            <person name="Guiguen Y."/>
        </authorList>
    </citation>
    <scope>NUCLEOTIDE SEQUENCE [LARGE SCALE GENOMIC DNA]</scope>
</reference>
<dbReference type="PaxDb" id="8022-A0A060WPP3"/>
<dbReference type="STRING" id="8022.A0A060WPP3"/>
<gene>
    <name evidence="1" type="ORF">GSONMT00051386001</name>
</gene>
<reference evidence="1" key="2">
    <citation type="submission" date="2014-03" db="EMBL/GenBank/DDBJ databases">
        <authorList>
            <person name="Genoscope - CEA"/>
        </authorList>
    </citation>
    <scope>NUCLEOTIDE SEQUENCE</scope>
</reference>
<dbReference type="PANTHER" id="PTHR31025">
    <property type="entry name" value="SI:CH211-196P9.1-RELATED"/>
    <property type="match status" value="1"/>
</dbReference>
<dbReference type="EMBL" id="FR904653">
    <property type="protein sequence ID" value="CDQ69101.1"/>
    <property type="molecule type" value="Genomic_DNA"/>
</dbReference>
<dbReference type="Proteomes" id="UP000193380">
    <property type="component" value="Unassembled WGS sequence"/>
</dbReference>
<accession>A0A060WPP3</accession>
<evidence type="ECO:0000313" key="1">
    <source>
        <dbReference type="EMBL" id="CDQ69101.1"/>
    </source>
</evidence>
<proteinExistence type="predicted"/>
<sequence>MTALREEIREAVLSVLPYLPEETLSSLLDKLAIVGVEGKPDLQFLKEQDLQEHIRPIQCRKQLNAWRFEGSIKDTSTFAPSSPSPLQSSTFSTTWSTTSITNTVDLDIWPENITVPWGKYALLLQADTTTATDVEGSIPLPDSPRLIVQVNVSNKTFCEVVMSVHSNFVEALAALKKISFYFSQQYQEEASRTLEFIQRCFAGISPSNWLEDRHSRGCQ</sequence>
<name>A0A060WPP3_ONCMY</name>
<dbReference type="AlphaFoldDB" id="A0A060WPP3"/>
<organism evidence="1 2">
    <name type="scientific">Oncorhynchus mykiss</name>
    <name type="common">Rainbow trout</name>
    <name type="synonym">Salmo gairdneri</name>
    <dbReference type="NCBI Taxonomy" id="8022"/>
    <lineage>
        <taxon>Eukaryota</taxon>
        <taxon>Metazoa</taxon>
        <taxon>Chordata</taxon>
        <taxon>Craniata</taxon>
        <taxon>Vertebrata</taxon>
        <taxon>Euteleostomi</taxon>
        <taxon>Actinopterygii</taxon>
        <taxon>Neopterygii</taxon>
        <taxon>Teleostei</taxon>
        <taxon>Protacanthopterygii</taxon>
        <taxon>Salmoniformes</taxon>
        <taxon>Salmonidae</taxon>
        <taxon>Salmoninae</taxon>
        <taxon>Oncorhynchus</taxon>
    </lineage>
</organism>